<sequence>MQRKNIIWGQLFLLSTFLLGTPGFLSAEEQDQKAKILELRPLIQEALQNNPEVAAFREQLKAMQERIPQARTLEDPEVKIQLWNTPETLDVTGTQRTIYGVAQRFPFPGVLSQQEEVAAREADQAAQRLAAKEREIMAAIKAAYYDLFYAHKAIEIHHEQIKLLKQFFKIANAKFRVGKGTQVEVLQAQVELSKLFQHLPVLEQRRQTAQAHLNTLLNRRAQAPLGAPRKPASQHPLQTHEQLVDQALRLRPELQEIDLAVAQFESATKLARLQYYPKLRVELQRWQNHNTDDGFGGNVTMNIPFSFWTKPKYDAGVREATARVRVARSKKQTLENQTRFQIKDLVAQIEATGQVVELYATTVLPQAKQTLKAANAGYRTDRTDFLDLIDAERALITYQLEYFRALVDREQQVAALERVLGVEL</sequence>
<dbReference type="EMBL" id="JAQOUE010000001">
    <property type="protein sequence ID" value="MDT7043689.1"/>
    <property type="molecule type" value="Genomic_DNA"/>
</dbReference>
<proteinExistence type="inferred from homology"/>
<dbReference type="Pfam" id="PF02321">
    <property type="entry name" value="OEP"/>
    <property type="match status" value="2"/>
</dbReference>
<keyword evidence="4" id="KW-1185">Reference proteome</keyword>
<dbReference type="RefSeq" id="WP_313834254.1">
    <property type="nucleotide sequence ID" value="NZ_JAQOUE010000001.1"/>
</dbReference>
<accession>A0ABU3KBT0</accession>
<feature type="coiled-coil region" evidence="2">
    <location>
        <begin position="115"/>
        <end position="142"/>
    </location>
</feature>
<dbReference type="SUPFAM" id="SSF56954">
    <property type="entry name" value="Outer membrane efflux proteins (OEP)"/>
    <property type="match status" value="1"/>
</dbReference>
<evidence type="ECO:0000313" key="4">
    <source>
        <dbReference type="Proteomes" id="UP001250932"/>
    </source>
</evidence>
<dbReference type="InterPro" id="IPR003423">
    <property type="entry name" value="OMP_efflux"/>
</dbReference>
<dbReference type="InterPro" id="IPR010131">
    <property type="entry name" value="MdtP/NodT-like"/>
</dbReference>
<dbReference type="Proteomes" id="UP001250932">
    <property type="component" value="Unassembled WGS sequence"/>
</dbReference>
<comment type="similarity">
    <text evidence="1">Belongs to the outer membrane factor (OMF) (TC 1.B.17) family.</text>
</comment>
<evidence type="ECO:0000313" key="3">
    <source>
        <dbReference type="EMBL" id="MDT7043689.1"/>
    </source>
</evidence>
<protein>
    <submittedName>
        <fullName evidence="3">TolC family protein</fullName>
    </submittedName>
</protein>
<gene>
    <name evidence="3" type="ORF">PPG34_15145</name>
</gene>
<comment type="caution">
    <text evidence="3">The sequence shown here is derived from an EMBL/GenBank/DDBJ whole genome shotgun (WGS) entry which is preliminary data.</text>
</comment>
<dbReference type="Gene3D" id="1.20.1600.10">
    <property type="entry name" value="Outer membrane efflux proteins (OEP)"/>
    <property type="match status" value="1"/>
</dbReference>
<evidence type="ECO:0000256" key="1">
    <source>
        <dbReference type="ARBA" id="ARBA00007613"/>
    </source>
</evidence>
<dbReference type="PANTHER" id="PTHR30203:SF24">
    <property type="entry name" value="BLR4935 PROTEIN"/>
    <property type="match status" value="1"/>
</dbReference>
<evidence type="ECO:0000256" key="2">
    <source>
        <dbReference type="SAM" id="Coils"/>
    </source>
</evidence>
<name>A0ABU3KBT0_9BACT</name>
<reference evidence="3 4" key="1">
    <citation type="journal article" date="2023" name="ISME J.">
        <title>Cultivation and genomic characterization of novel and ubiquitous marine nitrite-oxidizing bacteria from the Nitrospirales.</title>
        <authorList>
            <person name="Mueller A.J."/>
            <person name="Daebeler A."/>
            <person name="Herbold C.W."/>
            <person name="Kirkegaard R.H."/>
            <person name="Daims H."/>
        </authorList>
    </citation>
    <scope>NUCLEOTIDE SEQUENCE [LARGE SCALE GENOMIC DNA]</scope>
    <source>
        <strain evidence="3 4">EB</strain>
    </source>
</reference>
<organism evidence="3 4">
    <name type="scientific">Candidatus Nitronereus thalassa</name>
    <dbReference type="NCBI Taxonomy" id="3020898"/>
    <lineage>
        <taxon>Bacteria</taxon>
        <taxon>Pseudomonadati</taxon>
        <taxon>Nitrospirota</taxon>
        <taxon>Nitrospiria</taxon>
        <taxon>Nitrospirales</taxon>
        <taxon>Nitrospiraceae</taxon>
        <taxon>Candidatus Nitronereus</taxon>
    </lineage>
</organism>
<dbReference type="PANTHER" id="PTHR30203">
    <property type="entry name" value="OUTER MEMBRANE CATION EFFLUX PROTEIN"/>
    <property type="match status" value="1"/>
</dbReference>
<keyword evidence="2" id="KW-0175">Coiled coil</keyword>